<reference evidence="1" key="1">
    <citation type="submission" date="2021-05" db="EMBL/GenBank/DDBJ databases">
        <authorList>
            <person name="Alioto T."/>
            <person name="Alioto T."/>
            <person name="Gomez Garrido J."/>
        </authorList>
    </citation>
    <scope>NUCLEOTIDE SEQUENCE</scope>
</reference>
<proteinExistence type="predicted"/>
<organism evidence="1">
    <name type="scientific">Cacopsylla melanoneura</name>
    <dbReference type="NCBI Taxonomy" id="428564"/>
    <lineage>
        <taxon>Eukaryota</taxon>
        <taxon>Metazoa</taxon>
        <taxon>Ecdysozoa</taxon>
        <taxon>Arthropoda</taxon>
        <taxon>Hexapoda</taxon>
        <taxon>Insecta</taxon>
        <taxon>Pterygota</taxon>
        <taxon>Neoptera</taxon>
        <taxon>Paraneoptera</taxon>
        <taxon>Hemiptera</taxon>
        <taxon>Sternorrhyncha</taxon>
        <taxon>Psylloidea</taxon>
        <taxon>Psyllidae</taxon>
        <taxon>Psyllinae</taxon>
        <taxon>Cacopsylla</taxon>
    </lineage>
</organism>
<dbReference type="AlphaFoldDB" id="A0A8D9ASZ2"/>
<protein>
    <submittedName>
        <fullName evidence="1">Uncharacterized protein</fullName>
    </submittedName>
</protein>
<sequence length="106" mass="12821">MEKRSVRREHFRVGVGTAFKIVKKARWFSVNSKTHPIIQEKSLIPNEELLKNINNFFKKHNLKNSDLKKLFFTVLKDSLHIFQRHLYSWQIPLKKKKKKNLNHKKK</sequence>
<accession>A0A8D9ASZ2</accession>
<name>A0A8D9ASZ2_9HEMI</name>
<evidence type="ECO:0000313" key="1">
    <source>
        <dbReference type="EMBL" id="CAG6770791.1"/>
    </source>
</evidence>
<dbReference type="EMBL" id="HBUF01582885">
    <property type="protein sequence ID" value="CAG6770791.1"/>
    <property type="molecule type" value="Transcribed_RNA"/>
</dbReference>